<sequence length="95" mass="10498">TEFKDLDDYLKTTMLQAFTRVKGVPSARAFHSIHGQIVFVVDLEQTGSLDAVFEAPEMGKACLGLSKWLVRTSGAEIMWEIGTGERSIAFALTFN</sequence>
<gene>
    <name evidence="1" type="ORF">S01H1_47780</name>
</gene>
<name>X0W112_9ZZZZ</name>
<dbReference type="EMBL" id="BARS01030645">
    <property type="protein sequence ID" value="GAG24235.1"/>
    <property type="molecule type" value="Genomic_DNA"/>
</dbReference>
<accession>X0W112</accession>
<dbReference type="AlphaFoldDB" id="X0W112"/>
<comment type="caution">
    <text evidence="1">The sequence shown here is derived from an EMBL/GenBank/DDBJ whole genome shotgun (WGS) entry which is preliminary data.</text>
</comment>
<proteinExistence type="predicted"/>
<protein>
    <submittedName>
        <fullName evidence="1">Uncharacterized protein</fullName>
    </submittedName>
</protein>
<feature type="non-terminal residue" evidence="1">
    <location>
        <position position="1"/>
    </location>
</feature>
<evidence type="ECO:0000313" key="1">
    <source>
        <dbReference type="EMBL" id="GAG24235.1"/>
    </source>
</evidence>
<reference evidence="1" key="1">
    <citation type="journal article" date="2014" name="Front. Microbiol.">
        <title>High frequency of phylogenetically diverse reductive dehalogenase-homologous genes in deep subseafloor sedimentary metagenomes.</title>
        <authorList>
            <person name="Kawai M."/>
            <person name="Futagami T."/>
            <person name="Toyoda A."/>
            <person name="Takaki Y."/>
            <person name="Nishi S."/>
            <person name="Hori S."/>
            <person name="Arai W."/>
            <person name="Tsubouchi T."/>
            <person name="Morono Y."/>
            <person name="Uchiyama I."/>
            <person name="Ito T."/>
            <person name="Fujiyama A."/>
            <person name="Inagaki F."/>
            <person name="Takami H."/>
        </authorList>
    </citation>
    <scope>NUCLEOTIDE SEQUENCE</scope>
    <source>
        <strain evidence="1">Expedition CK06-06</strain>
    </source>
</reference>
<organism evidence="1">
    <name type="scientific">marine sediment metagenome</name>
    <dbReference type="NCBI Taxonomy" id="412755"/>
    <lineage>
        <taxon>unclassified sequences</taxon>
        <taxon>metagenomes</taxon>
        <taxon>ecological metagenomes</taxon>
    </lineage>
</organism>